<dbReference type="Pfam" id="PF03780">
    <property type="entry name" value="Asp23"/>
    <property type="match status" value="1"/>
</dbReference>
<dbReference type="RefSeq" id="WP_219530105.1">
    <property type="nucleotide sequence ID" value="NZ_JAHKRM010000008.1"/>
</dbReference>
<comment type="similarity">
    <text evidence="1">Belongs to the asp23 family.</text>
</comment>
<evidence type="ECO:0000313" key="4">
    <source>
        <dbReference type="Proteomes" id="UP001597097"/>
    </source>
</evidence>
<reference evidence="4" key="1">
    <citation type="journal article" date="2019" name="Int. J. Syst. Evol. Microbiol.">
        <title>The Global Catalogue of Microorganisms (GCM) 10K type strain sequencing project: providing services to taxonomists for standard genome sequencing and annotation.</title>
        <authorList>
            <consortium name="The Broad Institute Genomics Platform"/>
            <consortium name="The Broad Institute Genome Sequencing Center for Infectious Disease"/>
            <person name="Wu L."/>
            <person name="Ma J."/>
        </authorList>
    </citation>
    <scope>NUCLEOTIDE SEQUENCE [LARGE SCALE GENOMIC DNA]</scope>
    <source>
        <strain evidence="4">CGMCC 1.15399</strain>
    </source>
</reference>
<feature type="compositionally biased region" description="Polar residues" evidence="2">
    <location>
        <begin position="20"/>
        <end position="29"/>
    </location>
</feature>
<feature type="region of interest" description="Disordered" evidence="2">
    <location>
        <begin position="1"/>
        <end position="29"/>
    </location>
</feature>
<gene>
    <name evidence="3" type="ORF">ACFSJ0_05155</name>
</gene>
<dbReference type="PANTHER" id="PTHR34297">
    <property type="entry name" value="HYPOTHETICAL CYTOSOLIC PROTEIN-RELATED"/>
    <property type="match status" value="1"/>
</dbReference>
<dbReference type="PANTHER" id="PTHR34297:SF3">
    <property type="entry name" value="ALKALINE SHOCK PROTEIN 23"/>
    <property type="match status" value="1"/>
</dbReference>
<name>A0ABW4G2Q4_9ACTN</name>
<evidence type="ECO:0000256" key="2">
    <source>
        <dbReference type="SAM" id="MobiDB-lite"/>
    </source>
</evidence>
<evidence type="ECO:0000256" key="1">
    <source>
        <dbReference type="ARBA" id="ARBA00005721"/>
    </source>
</evidence>
<keyword evidence="4" id="KW-1185">Reference proteome</keyword>
<proteinExistence type="inferred from homology"/>
<feature type="region of interest" description="Disordered" evidence="2">
    <location>
        <begin position="144"/>
        <end position="169"/>
    </location>
</feature>
<evidence type="ECO:0000313" key="3">
    <source>
        <dbReference type="EMBL" id="MFD1536413.1"/>
    </source>
</evidence>
<sequence>MADTVANQQGTVPRARTVEESQTSSLVTGKGTTTIDDAVVAKIAGLAAREVPGVYDMGAGAARAFSTMRGMVGADKSFAQGVSVEVGERQAAADLDLVAEYGIAIPELAAAVRRNVINAIERMCGLEVTEVNIRVDDVHLPMRDTPAKEIGGTSGTGDMGATEREPRVR</sequence>
<dbReference type="InterPro" id="IPR005531">
    <property type="entry name" value="Asp23"/>
</dbReference>
<organism evidence="3 4">
    <name type="scientific">Nonomuraea guangzhouensis</name>
    <dbReference type="NCBI Taxonomy" id="1291555"/>
    <lineage>
        <taxon>Bacteria</taxon>
        <taxon>Bacillati</taxon>
        <taxon>Actinomycetota</taxon>
        <taxon>Actinomycetes</taxon>
        <taxon>Streptosporangiales</taxon>
        <taxon>Streptosporangiaceae</taxon>
        <taxon>Nonomuraea</taxon>
    </lineage>
</organism>
<comment type="caution">
    <text evidence="3">The sequence shown here is derived from an EMBL/GenBank/DDBJ whole genome shotgun (WGS) entry which is preliminary data.</text>
</comment>
<dbReference type="Proteomes" id="UP001597097">
    <property type="component" value="Unassembled WGS sequence"/>
</dbReference>
<protein>
    <submittedName>
        <fullName evidence="3">Asp23/Gls24 family envelope stress response protein</fullName>
    </submittedName>
</protein>
<feature type="compositionally biased region" description="Polar residues" evidence="2">
    <location>
        <begin position="1"/>
        <end position="11"/>
    </location>
</feature>
<dbReference type="EMBL" id="JBHUCM010000005">
    <property type="protein sequence ID" value="MFD1536413.1"/>
    <property type="molecule type" value="Genomic_DNA"/>
</dbReference>
<accession>A0ABW4G2Q4</accession>